<dbReference type="EMBL" id="SSNY01000005">
    <property type="protein sequence ID" value="THF57355.1"/>
    <property type="molecule type" value="Genomic_DNA"/>
</dbReference>
<reference evidence="1 2" key="1">
    <citation type="submission" date="2019-04" db="EMBL/GenBank/DDBJ databases">
        <title>Mesorhizobium composti sp. nov., isolated from compost.</title>
        <authorList>
            <person name="Lin S.-Y."/>
            <person name="Hameed A."/>
            <person name="Hsieh Y.-T."/>
            <person name="Young C.-C."/>
        </authorList>
    </citation>
    <scope>NUCLEOTIDE SEQUENCE [LARGE SCALE GENOMIC DNA]</scope>
    <source>
        <strain evidence="1 2">CC-YTH430</strain>
    </source>
</reference>
<proteinExistence type="predicted"/>
<evidence type="ECO:0000313" key="2">
    <source>
        <dbReference type="Proteomes" id="UP000306441"/>
    </source>
</evidence>
<accession>A0ABY2Q961</accession>
<keyword evidence="2" id="KW-1185">Reference proteome</keyword>
<evidence type="ECO:0008006" key="3">
    <source>
        <dbReference type="Google" id="ProtNLM"/>
    </source>
</evidence>
<sequence>MTSYILTRPVPLWKKLLDSLVDRRPAAGNVPAVPIQEIEGLSDSLLEDIGIDPRSVPRPSHEATVSLGLSERGWIPGRR</sequence>
<dbReference type="Proteomes" id="UP000306441">
    <property type="component" value="Unassembled WGS sequence"/>
</dbReference>
<dbReference type="RefSeq" id="WP_136356722.1">
    <property type="nucleotide sequence ID" value="NZ_SSNY01000005.1"/>
</dbReference>
<protein>
    <recommendedName>
        <fullName evidence="3">DUF1127 domain-containing protein</fullName>
    </recommendedName>
</protein>
<gene>
    <name evidence="1" type="ORF">E6C48_10060</name>
</gene>
<evidence type="ECO:0000313" key="1">
    <source>
        <dbReference type="EMBL" id="THF57355.1"/>
    </source>
</evidence>
<name>A0ABY2Q961_9HYPH</name>
<organism evidence="1 2">
    <name type="scientific">Ollibium composti</name>
    <dbReference type="NCBI Taxonomy" id="2675109"/>
    <lineage>
        <taxon>Bacteria</taxon>
        <taxon>Pseudomonadati</taxon>
        <taxon>Pseudomonadota</taxon>
        <taxon>Alphaproteobacteria</taxon>
        <taxon>Hyphomicrobiales</taxon>
        <taxon>Phyllobacteriaceae</taxon>
        <taxon>Ollibium</taxon>
    </lineage>
</organism>
<comment type="caution">
    <text evidence="1">The sequence shown here is derived from an EMBL/GenBank/DDBJ whole genome shotgun (WGS) entry which is preliminary data.</text>
</comment>